<reference evidence="1 2" key="1">
    <citation type="submission" date="2020-08" db="EMBL/GenBank/DDBJ databases">
        <title>Sequencing the genomes of 1000 actinobacteria strains.</title>
        <authorList>
            <person name="Klenk H.-P."/>
        </authorList>
    </citation>
    <scope>NUCLEOTIDE SEQUENCE [LARGE SCALE GENOMIC DNA]</scope>
    <source>
        <strain evidence="1 2">DSM 44598</strain>
    </source>
</reference>
<dbReference type="Proteomes" id="UP000579647">
    <property type="component" value="Unassembled WGS sequence"/>
</dbReference>
<accession>A0A840W6G3</accession>
<dbReference type="GO" id="GO:0006355">
    <property type="term" value="P:regulation of DNA-templated transcription"/>
    <property type="evidence" value="ECO:0007669"/>
    <property type="project" value="InterPro"/>
</dbReference>
<name>A0A840W6G3_9ACTN</name>
<evidence type="ECO:0000313" key="1">
    <source>
        <dbReference type="EMBL" id="MBB5491604.1"/>
    </source>
</evidence>
<dbReference type="InterPro" id="IPR010985">
    <property type="entry name" value="Ribbon_hlx_hlx"/>
</dbReference>
<protein>
    <recommendedName>
        <fullName evidence="3">Antitoxin</fullName>
    </recommendedName>
</protein>
<dbReference type="EMBL" id="JACHDO010000001">
    <property type="protein sequence ID" value="MBB5491604.1"/>
    <property type="molecule type" value="Genomic_DNA"/>
</dbReference>
<dbReference type="SUPFAM" id="SSF47598">
    <property type="entry name" value="Ribbon-helix-helix"/>
    <property type="match status" value="1"/>
</dbReference>
<evidence type="ECO:0000313" key="2">
    <source>
        <dbReference type="Proteomes" id="UP000579647"/>
    </source>
</evidence>
<dbReference type="AlphaFoldDB" id="A0A840W6G3"/>
<keyword evidence="2" id="KW-1185">Reference proteome</keyword>
<evidence type="ECO:0008006" key="3">
    <source>
        <dbReference type="Google" id="ProtNLM"/>
    </source>
</evidence>
<sequence>MRRSISVGRLSPGPKPGVCAAKERIKDVPDEVREALTAEVKRSGKSLQAYLLGLLEKEARFARNREIVEQTPLPGADLSMDEIVAAVREARGDSGSGTESGAA</sequence>
<gene>
    <name evidence="1" type="ORF">HNR07_002741</name>
</gene>
<proteinExistence type="predicted"/>
<organism evidence="1 2">
    <name type="scientific">Nocardiopsis metallicus</name>
    <dbReference type="NCBI Taxonomy" id="179819"/>
    <lineage>
        <taxon>Bacteria</taxon>
        <taxon>Bacillati</taxon>
        <taxon>Actinomycetota</taxon>
        <taxon>Actinomycetes</taxon>
        <taxon>Streptosporangiales</taxon>
        <taxon>Nocardiopsidaceae</taxon>
        <taxon>Nocardiopsis</taxon>
    </lineage>
</organism>
<comment type="caution">
    <text evidence="1">The sequence shown here is derived from an EMBL/GenBank/DDBJ whole genome shotgun (WGS) entry which is preliminary data.</text>
</comment>